<keyword evidence="1" id="KW-1133">Transmembrane helix</keyword>
<dbReference type="AlphaFoldDB" id="A0A2S5B8I5"/>
<feature type="transmembrane region" description="Helical" evidence="1">
    <location>
        <begin position="640"/>
        <end position="660"/>
    </location>
</feature>
<keyword evidence="1" id="KW-0472">Membrane</keyword>
<gene>
    <name evidence="2" type="ORF">BMF94_3917</name>
</gene>
<dbReference type="PANTHER" id="PTHR13304:SF0">
    <property type="entry name" value="GLYCOSYLPHOSPHATIDYLINOSITOL ANCHOR ATTACHMENT 1 PROTEIN"/>
    <property type="match status" value="1"/>
</dbReference>
<feature type="transmembrane region" description="Helical" evidence="1">
    <location>
        <begin position="535"/>
        <end position="558"/>
    </location>
</feature>
<protein>
    <recommendedName>
        <fullName evidence="4">Gaa1-domain-containing protein</fullName>
    </recommendedName>
</protein>
<evidence type="ECO:0000313" key="3">
    <source>
        <dbReference type="Proteomes" id="UP000237144"/>
    </source>
</evidence>
<feature type="transmembrane region" description="Helical" evidence="1">
    <location>
        <begin position="468"/>
        <end position="490"/>
    </location>
</feature>
<dbReference type="OrthoDB" id="445301at2759"/>
<dbReference type="GO" id="GO:0042765">
    <property type="term" value="C:GPI-anchor transamidase complex"/>
    <property type="evidence" value="ECO:0007669"/>
    <property type="project" value="InterPro"/>
</dbReference>
<dbReference type="PANTHER" id="PTHR13304">
    <property type="entry name" value="GLYCOSYLPHOSPHATIDYLINOSITOL ANCHOR ATTACHMENT 1 PROTEIN"/>
    <property type="match status" value="1"/>
</dbReference>
<keyword evidence="1" id="KW-0812">Transmembrane</keyword>
<dbReference type="Proteomes" id="UP000237144">
    <property type="component" value="Unassembled WGS sequence"/>
</dbReference>
<dbReference type="STRING" id="741276.A0A2S5B8I5"/>
<feature type="transmembrane region" description="Helical" evidence="1">
    <location>
        <begin position="502"/>
        <end position="523"/>
    </location>
</feature>
<reference evidence="2 3" key="1">
    <citation type="journal article" date="2018" name="Front. Microbiol.">
        <title>Prospects for Fungal Bioremediation of Acidic Radioactive Waste Sites: Characterization and Genome Sequence of Rhodotorula taiwanensis MD1149.</title>
        <authorList>
            <person name="Tkavc R."/>
            <person name="Matrosova V.Y."/>
            <person name="Grichenko O.E."/>
            <person name="Gostincar C."/>
            <person name="Volpe R.P."/>
            <person name="Klimenkova P."/>
            <person name="Gaidamakova E.K."/>
            <person name="Zhou C.E."/>
            <person name="Stewart B.J."/>
            <person name="Lyman M.G."/>
            <person name="Malfatti S.A."/>
            <person name="Rubinfeld B."/>
            <person name="Courtot M."/>
            <person name="Singh J."/>
            <person name="Dalgard C.L."/>
            <person name="Hamilton T."/>
            <person name="Frey K.G."/>
            <person name="Gunde-Cimerman N."/>
            <person name="Dugan L."/>
            <person name="Daly M.J."/>
        </authorList>
    </citation>
    <scope>NUCLEOTIDE SEQUENCE [LARGE SCALE GENOMIC DNA]</scope>
    <source>
        <strain evidence="2 3">MD1149</strain>
    </source>
</reference>
<dbReference type="InterPro" id="IPR007246">
    <property type="entry name" value="Gaa1"/>
</dbReference>
<dbReference type="GO" id="GO:0016255">
    <property type="term" value="P:attachment of GPI anchor to protein"/>
    <property type="evidence" value="ECO:0007669"/>
    <property type="project" value="TreeGrafter"/>
</dbReference>
<keyword evidence="3" id="KW-1185">Reference proteome</keyword>
<feature type="transmembrane region" description="Helical" evidence="1">
    <location>
        <begin position="564"/>
        <end position="583"/>
    </location>
</feature>
<name>A0A2S5B8I5_9BASI</name>
<proteinExistence type="predicted"/>
<sequence length="664" mass="72630">MMIPRLRGLVARRRAAGSSDETQKLRKTLERRRLISAKLVAFAPYLRTLLVIAGLLYTLALPHQLLGRGHYIDENALQPGQVNTYWNWADVHVADRYADSAANWNELPFDRCAAQGSIRRRNECSHFRAARSRTRSVKDAFQDLGLPTAVQNYHFDVSPTSNVSGSNVYAVLAAPKTDGAEAIVLSASWLSRAREHDGTQRMNIRGVSLLLAIANYFKKYSMWSKDIIFVISDGYSDGMQAWLDAYHGAGQANLHADPLPLTTGPIWAAVNLDYPHHSFSHIGLYFEGANGRLPNLDLVNSASKILHHTGIPPLLHTYDPKSESPAIGRFAASLPEVARKEVEKYWRSAANLFRQVALGADGRVLGPEGSFGRYRIDAITLFGVPAEGPHGFHALGRATESLVRSINNLLERLHASGFLYLMTSVETFISASNYLAAPILIGAGLTIDGLLTWAQAGRDPKGQARDRPVLLAVVLLGAVVGVGASQVAIVSHVDPMRKLPEYLSAGLLSVHLFMPLVVVNLLMSRLVTPASAARLPFSVAALSRTVRAMLLLASGLLISISATLNFGLSLVSAIYLASVLFLLAPLHRRYHLRKTLPRRIQQFALALASPVGLWTMWRIANRTAAERWLSDLLRDWHVGGGWSLPVALGLVGPLVILQAVSVQL</sequence>
<organism evidence="2 3">
    <name type="scientific">Rhodotorula taiwanensis</name>
    <dbReference type="NCBI Taxonomy" id="741276"/>
    <lineage>
        <taxon>Eukaryota</taxon>
        <taxon>Fungi</taxon>
        <taxon>Dikarya</taxon>
        <taxon>Basidiomycota</taxon>
        <taxon>Pucciniomycotina</taxon>
        <taxon>Microbotryomycetes</taxon>
        <taxon>Sporidiobolales</taxon>
        <taxon>Sporidiobolaceae</taxon>
        <taxon>Rhodotorula</taxon>
    </lineage>
</organism>
<feature type="transmembrane region" description="Helical" evidence="1">
    <location>
        <begin position="434"/>
        <end position="456"/>
    </location>
</feature>
<comment type="caution">
    <text evidence="2">The sequence shown here is derived from an EMBL/GenBank/DDBJ whole genome shotgun (WGS) entry which is preliminary data.</text>
</comment>
<feature type="transmembrane region" description="Helical" evidence="1">
    <location>
        <begin position="603"/>
        <end position="620"/>
    </location>
</feature>
<feature type="transmembrane region" description="Helical" evidence="1">
    <location>
        <begin position="39"/>
        <end position="60"/>
    </location>
</feature>
<dbReference type="Pfam" id="PF04114">
    <property type="entry name" value="Gaa1"/>
    <property type="match status" value="1"/>
</dbReference>
<evidence type="ECO:0000256" key="1">
    <source>
        <dbReference type="SAM" id="Phobius"/>
    </source>
</evidence>
<evidence type="ECO:0008006" key="4">
    <source>
        <dbReference type="Google" id="ProtNLM"/>
    </source>
</evidence>
<evidence type="ECO:0000313" key="2">
    <source>
        <dbReference type="EMBL" id="POY73079.1"/>
    </source>
</evidence>
<dbReference type="Gene3D" id="3.40.630.10">
    <property type="entry name" value="Zn peptidases"/>
    <property type="match status" value="1"/>
</dbReference>
<dbReference type="EMBL" id="PJQD01000042">
    <property type="protein sequence ID" value="POY73079.1"/>
    <property type="molecule type" value="Genomic_DNA"/>
</dbReference>
<accession>A0A2S5B8I5</accession>